<keyword evidence="2" id="KW-1185">Reference proteome</keyword>
<name>A0A6G9ARS8_9BACT</name>
<dbReference type="Proteomes" id="UP000501802">
    <property type="component" value="Chromosome"/>
</dbReference>
<evidence type="ECO:0000313" key="1">
    <source>
        <dbReference type="EMBL" id="QIP15036.1"/>
    </source>
</evidence>
<sequence>MNCSLLTLLSIFVLIFNNLHAQAIKLKKDRLMPNLVSMSFERVMGKEALKVVKDSTVKKIDEPTFVRIKDVDFTNGTIEVKVLSRLLKNAPESARGFIGVAFRINEANSSFESMYIRPTNGRSDDQVRRNHSVQYFSYPGYTFDRLRKEAPERYESYADMALNEWITLKIVVNGQEARLYVNDTKQPCLIVKDMKHGATSSGGIGLWVEVGTEGYFTDLKITKQP</sequence>
<dbReference type="Gene3D" id="2.60.120.560">
    <property type="entry name" value="Exo-inulinase, domain 1"/>
    <property type="match status" value="1"/>
</dbReference>
<dbReference type="EMBL" id="CP050063">
    <property type="protein sequence ID" value="QIP15036.1"/>
    <property type="molecule type" value="Genomic_DNA"/>
</dbReference>
<proteinExistence type="predicted"/>
<evidence type="ECO:0008006" key="3">
    <source>
        <dbReference type="Google" id="ProtNLM"/>
    </source>
</evidence>
<evidence type="ECO:0000313" key="2">
    <source>
        <dbReference type="Proteomes" id="UP000501802"/>
    </source>
</evidence>
<gene>
    <name evidence="1" type="ORF">G8759_21635</name>
</gene>
<dbReference type="KEGG" id="spib:G8759_21635"/>
<organism evidence="1 2">
    <name type="scientific">Spirosoma aureum</name>
    <dbReference type="NCBI Taxonomy" id="2692134"/>
    <lineage>
        <taxon>Bacteria</taxon>
        <taxon>Pseudomonadati</taxon>
        <taxon>Bacteroidota</taxon>
        <taxon>Cytophagia</taxon>
        <taxon>Cytophagales</taxon>
        <taxon>Cytophagaceae</taxon>
        <taxon>Spirosoma</taxon>
    </lineage>
</organism>
<protein>
    <recommendedName>
        <fullName evidence="3">DUF1080 domain-containing protein</fullName>
    </recommendedName>
</protein>
<dbReference type="RefSeq" id="WP_167212292.1">
    <property type="nucleotide sequence ID" value="NZ_CP050063.1"/>
</dbReference>
<accession>A0A6G9ARS8</accession>
<dbReference type="AlphaFoldDB" id="A0A6G9ARS8"/>
<reference evidence="1 2" key="1">
    <citation type="submission" date="2020-03" db="EMBL/GenBank/DDBJ databases">
        <authorList>
            <person name="Kim M.K."/>
        </authorList>
    </citation>
    <scope>NUCLEOTIDE SEQUENCE [LARGE SCALE GENOMIC DNA]</scope>
    <source>
        <strain evidence="1 2">BT328</strain>
    </source>
</reference>